<keyword evidence="1" id="KW-0472">Membrane</keyword>
<evidence type="ECO:0000256" key="1">
    <source>
        <dbReference type="SAM" id="Phobius"/>
    </source>
</evidence>
<dbReference type="Proteomes" id="UP000449710">
    <property type="component" value="Unassembled WGS sequence"/>
</dbReference>
<reference evidence="2 3" key="1">
    <citation type="submission" date="2019-04" db="EMBL/GenBank/DDBJ databases">
        <title>Isachenkonia alkalipeptolytica gen. nov. sp. nov. a new anaerobic, alkiliphilic organothrophic bacterium capable to reduce synthesized ferrihydrite isolated from a soda lake.</title>
        <authorList>
            <person name="Toshchakov S.V."/>
            <person name="Zavarzina D.G."/>
            <person name="Zhilina T.N."/>
            <person name="Kostrikina N.A."/>
            <person name="Kublanov I.V."/>
        </authorList>
    </citation>
    <scope>NUCLEOTIDE SEQUENCE [LARGE SCALE GENOMIC DNA]</scope>
    <source>
        <strain evidence="2 3">Z-1701</strain>
    </source>
</reference>
<feature type="transmembrane region" description="Helical" evidence="1">
    <location>
        <begin position="12"/>
        <end position="29"/>
    </location>
</feature>
<keyword evidence="1" id="KW-1133">Transmembrane helix</keyword>
<dbReference type="InterPro" id="IPR043747">
    <property type="entry name" value="DUF5692"/>
</dbReference>
<evidence type="ECO:0000313" key="3">
    <source>
        <dbReference type="Proteomes" id="UP000449710"/>
    </source>
</evidence>
<name>A0AA44BDE0_9CLOT</name>
<dbReference type="Pfam" id="PF18948">
    <property type="entry name" value="DUF5692"/>
    <property type="match status" value="1"/>
</dbReference>
<dbReference type="EMBL" id="SUMG01000004">
    <property type="protein sequence ID" value="NBG87852.1"/>
    <property type="molecule type" value="Genomic_DNA"/>
</dbReference>
<feature type="transmembrane region" description="Helical" evidence="1">
    <location>
        <begin position="36"/>
        <end position="54"/>
    </location>
</feature>
<organism evidence="2 3">
    <name type="scientific">Isachenkonia alkalipeptolytica</name>
    <dbReference type="NCBI Taxonomy" id="2565777"/>
    <lineage>
        <taxon>Bacteria</taxon>
        <taxon>Bacillati</taxon>
        <taxon>Bacillota</taxon>
        <taxon>Clostridia</taxon>
        <taxon>Eubacteriales</taxon>
        <taxon>Clostridiaceae</taxon>
        <taxon>Isachenkonia</taxon>
    </lineage>
</organism>
<keyword evidence="1" id="KW-0812">Transmembrane</keyword>
<keyword evidence="3" id="KW-1185">Reference proteome</keyword>
<sequence length="67" mass="7193">MSVFYDSVSVKGIIGIILFIAAFVLLNEATRRSLKISIFAFGVLPVLLALGVYLDVLGSPTGNTWFG</sequence>
<protein>
    <submittedName>
        <fullName evidence="2">Uncharacterized protein</fullName>
    </submittedName>
</protein>
<comment type="caution">
    <text evidence="2">The sequence shown here is derived from an EMBL/GenBank/DDBJ whole genome shotgun (WGS) entry which is preliminary data.</text>
</comment>
<accession>A0AA44BDE0</accession>
<dbReference type="AlphaFoldDB" id="A0AA44BDE0"/>
<proteinExistence type="predicted"/>
<evidence type="ECO:0000313" key="2">
    <source>
        <dbReference type="EMBL" id="NBG87852.1"/>
    </source>
</evidence>
<gene>
    <name evidence="2" type="ORF">ISALK_05000</name>
</gene>